<keyword evidence="2 4" id="KW-0812">Transmembrane</keyword>
<dbReference type="GO" id="GO:0016020">
    <property type="term" value="C:membrane"/>
    <property type="evidence" value="ECO:0007669"/>
    <property type="project" value="UniProtKB-SubCell"/>
</dbReference>
<keyword evidence="3 4" id="KW-0472">Membrane</keyword>
<organism evidence="6 7">
    <name type="scientific">Phytophthora megakarya</name>
    <dbReference type="NCBI Taxonomy" id="4795"/>
    <lineage>
        <taxon>Eukaryota</taxon>
        <taxon>Sar</taxon>
        <taxon>Stramenopiles</taxon>
        <taxon>Oomycota</taxon>
        <taxon>Peronosporomycetes</taxon>
        <taxon>Peronosporales</taxon>
        <taxon>Peronosporaceae</taxon>
        <taxon>Phytophthora</taxon>
    </lineage>
</organism>
<accession>A0A225V197</accession>
<feature type="non-terminal residue" evidence="6">
    <location>
        <position position="1"/>
    </location>
</feature>
<dbReference type="EMBL" id="NBNE01008842">
    <property type="protein sequence ID" value="OWY99044.1"/>
    <property type="molecule type" value="Genomic_DNA"/>
</dbReference>
<dbReference type="Pfam" id="PF00153">
    <property type="entry name" value="Mito_carr"/>
    <property type="match status" value="1"/>
</dbReference>
<sequence length="56" mass="6346">MKVISKEEGVGALWKGLLPRLTRMAPGQAITWSVVMRVTSIFENQELEISENKIKM</sequence>
<keyword evidence="7" id="KW-1185">Reference proteome</keyword>
<evidence type="ECO:0000256" key="4">
    <source>
        <dbReference type="PROSITE-ProRule" id="PRU00282"/>
    </source>
</evidence>
<dbReference type="Proteomes" id="UP000198211">
    <property type="component" value="Unassembled WGS sequence"/>
</dbReference>
<comment type="subcellular location">
    <subcellularLocation>
        <location evidence="1">Membrane</location>
        <topology evidence="1">Multi-pass membrane protein</topology>
    </subcellularLocation>
</comment>
<keyword evidence="5" id="KW-0813">Transport</keyword>
<evidence type="ECO:0000256" key="3">
    <source>
        <dbReference type="ARBA" id="ARBA00023136"/>
    </source>
</evidence>
<comment type="caution">
    <text evidence="6">The sequence shown here is derived from an EMBL/GenBank/DDBJ whole genome shotgun (WGS) entry which is preliminary data.</text>
</comment>
<evidence type="ECO:0000256" key="1">
    <source>
        <dbReference type="ARBA" id="ARBA00004141"/>
    </source>
</evidence>
<proteinExistence type="inferred from homology"/>
<gene>
    <name evidence="6" type="ORF">PHMEG_00030029</name>
</gene>
<evidence type="ECO:0000313" key="7">
    <source>
        <dbReference type="Proteomes" id="UP000198211"/>
    </source>
</evidence>
<dbReference type="STRING" id="4795.A0A225V197"/>
<dbReference type="InterPro" id="IPR023395">
    <property type="entry name" value="MCP_dom_sf"/>
</dbReference>
<dbReference type="SUPFAM" id="SSF103506">
    <property type="entry name" value="Mitochondrial carrier"/>
    <property type="match status" value="1"/>
</dbReference>
<dbReference type="OrthoDB" id="1924968at2759"/>
<dbReference type="Gene3D" id="1.50.40.10">
    <property type="entry name" value="Mitochondrial carrier domain"/>
    <property type="match status" value="1"/>
</dbReference>
<evidence type="ECO:0000256" key="5">
    <source>
        <dbReference type="RuleBase" id="RU000488"/>
    </source>
</evidence>
<dbReference type="InterPro" id="IPR018108">
    <property type="entry name" value="MCP_transmembrane"/>
</dbReference>
<name>A0A225V197_9STRA</name>
<dbReference type="AlphaFoldDB" id="A0A225V197"/>
<dbReference type="PROSITE" id="PS50920">
    <property type="entry name" value="SOLCAR"/>
    <property type="match status" value="1"/>
</dbReference>
<reference evidence="7" key="1">
    <citation type="submission" date="2017-03" db="EMBL/GenBank/DDBJ databases">
        <title>Phytopthora megakarya and P. palmivora, two closely related causual agents of cacao black pod achieved similar genome size and gene model numbers by different mechanisms.</title>
        <authorList>
            <person name="Ali S."/>
            <person name="Shao J."/>
            <person name="Larry D.J."/>
            <person name="Kronmiller B."/>
            <person name="Shen D."/>
            <person name="Strem M.D."/>
            <person name="Melnick R.L."/>
            <person name="Guiltinan M.J."/>
            <person name="Tyler B.M."/>
            <person name="Meinhardt L.W."/>
            <person name="Bailey B.A."/>
        </authorList>
    </citation>
    <scope>NUCLEOTIDE SEQUENCE [LARGE SCALE GENOMIC DNA]</scope>
    <source>
        <strain evidence="7">zdho120</strain>
    </source>
</reference>
<evidence type="ECO:0000256" key="2">
    <source>
        <dbReference type="ARBA" id="ARBA00022692"/>
    </source>
</evidence>
<comment type="similarity">
    <text evidence="5">Belongs to the mitochondrial carrier (TC 2.A.29) family.</text>
</comment>
<protein>
    <submittedName>
        <fullName evidence="6">Mitochondrial Carrier (MC) protein</fullName>
    </submittedName>
</protein>
<feature type="repeat" description="Solcar" evidence="4">
    <location>
        <begin position="1"/>
        <end position="41"/>
    </location>
</feature>
<evidence type="ECO:0000313" key="6">
    <source>
        <dbReference type="EMBL" id="OWY99044.1"/>
    </source>
</evidence>